<proteinExistence type="predicted"/>
<dbReference type="SUPFAM" id="SSF81631">
    <property type="entry name" value="PAP/OAS1 substrate-binding domain"/>
    <property type="match status" value="1"/>
</dbReference>
<dbReference type="CDD" id="cd05402">
    <property type="entry name" value="NT_PAP_TUTase"/>
    <property type="match status" value="1"/>
</dbReference>
<reference evidence="3" key="1">
    <citation type="submission" date="2023-04" db="EMBL/GenBank/DDBJ databases">
        <authorList>
            <person name="Vijverberg K."/>
            <person name="Xiong W."/>
            <person name="Schranz E."/>
        </authorList>
    </citation>
    <scope>NUCLEOTIDE SEQUENCE</scope>
</reference>
<dbReference type="GO" id="GO:0016779">
    <property type="term" value="F:nucleotidyltransferase activity"/>
    <property type="evidence" value="ECO:0007669"/>
    <property type="project" value="TreeGrafter"/>
</dbReference>
<gene>
    <name evidence="3" type="ORF">LSALG_LOCUS32771</name>
</gene>
<evidence type="ECO:0000313" key="3">
    <source>
        <dbReference type="EMBL" id="CAI9293761.1"/>
    </source>
</evidence>
<feature type="compositionally biased region" description="Pro residues" evidence="1">
    <location>
        <begin position="505"/>
        <end position="514"/>
    </location>
</feature>
<feature type="region of interest" description="Disordered" evidence="1">
    <location>
        <begin position="435"/>
        <end position="583"/>
    </location>
</feature>
<evidence type="ECO:0000256" key="1">
    <source>
        <dbReference type="SAM" id="MobiDB-lite"/>
    </source>
</evidence>
<dbReference type="Gene3D" id="1.10.1410.10">
    <property type="match status" value="1"/>
</dbReference>
<keyword evidence="4" id="KW-1185">Reference proteome</keyword>
<dbReference type="SUPFAM" id="SSF81301">
    <property type="entry name" value="Nucleotidyltransferase"/>
    <property type="match status" value="1"/>
</dbReference>
<dbReference type="AlphaFoldDB" id="A0AA35ZKE9"/>
<evidence type="ECO:0000313" key="4">
    <source>
        <dbReference type="Proteomes" id="UP001177003"/>
    </source>
</evidence>
<organism evidence="3 4">
    <name type="scientific">Lactuca saligna</name>
    <name type="common">Willowleaf lettuce</name>
    <dbReference type="NCBI Taxonomy" id="75948"/>
    <lineage>
        <taxon>Eukaryota</taxon>
        <taxon>Viridiplantae</taxon>
        <taxon>Streptophyta</taxon>
        <taxon>Embryophyta</taxon>
        <taxon>Tracheophyta</taxon>
        <taxon>Spermatophyta</taxon>
        <taxon>Magnoliopsida</taxon>
        <taxon>eudicotyledons</taxon>
        <taxon>Gunneridae</taxon>
        <taxon>Pentapetalae</taxon>
        <taxon>asterids</taxon>
        <taxon>campanulids</taxon>
        <taxon>Asterales</taxon>
        <taxon>Asteraceae</taxon>
        <taxon>Cichorioideae</taxon>
        <taxon>Cichorieae</taxon>
        <taxon>Lactucinae</taxon>
        <taxon>Lactuca</taxon>
    </lineage>
</organism>
<feature type="compositionally biased region" description="Gly residues" evidence="1">
    <location>
        <begin position="476"/>
        <end position="485"/>
    </location>
</feature>
<evidence type="ECO:0000259" key="2">
    <source>
        <dbReference type="Pfam" id="PF22600"/>
    </source>
</evidence>
<dbReference type="Pfam" id="PF22600">
    <property type="entry name" value="MTPAP-like_central"/>
    <property type="match status" value="1"/>
</dbReference>
<dbReference type="PANTHER" id="PTHR12271:SF134">
    <property type="entry name" value="NUCLEOTIDYLTRANSFERASE FAMILY PROTEIN"/>
    <property type="match status" value="1"/>
</dbReference>
<sequence>MLFARPHEDDLQVLKKKAEKFELKELERIIPNRGKLLVLEKLLNEAYLIRRPKPSEYEHRKQLIRVFNEIARELYGNSSGCPVVEEFGSFSMDLFTTGSDLDLSVNFKNKNNSQSVFPRDQKIKALRKFARKFYALQTGGHVRGVQPVLSAKVPILKVIDAGSGVECDLSVENRDGISKSAIIRLITSIDERFKKLSFLMKAWAKAHDINSSKDRTLNSLSIILLVAFHLQNRDPPILPPFSEILKDGEDVASVQKSVRKFRNYGSKNTEALGELLVSFLLKLASVEKLWPKGLCASTYLGQWTSKTWATKIASMSVEDFTDRTQNVARAVGKSEVEKIYSRIQFSIQRLSLFMNGEIQESVLNESLFGITNTLHHHPPLTTTTPMQPRAAQSWLPRPQPVGGQWGGMGTQHQAMGSGQEWSDDHPPKRMRVAADSAPGTQGWGTWGPELGGHSQPAKRMRAAEGAPTPPPPPGTQGWGNWGPPGWGAEDYRGRRVQQPNGPRNWLPPSPPPPVGGYWGRPQHEAMDFGPEWAVQTFDHQPAKRIRASEGSKGWGSQGSSPPAVDGLGLGDATSNGSGGPQQE</sequence>
<dbReference type="InterPro" id="IPR043519">
    <property type="entry name" value="NT_sf"/>
</dbReference>
<dbReference type="PANTHER" id="PTHR12271">
    <property type="entry name" value="POLY A POLYMERASE CID PAP -RELATED"/>
    <property type="match status" value="1"/>
</dbReference>
<dbReference type="EMBL" id="OX465083">
    <property type="protein sequence ID" value="CAI9293761.1"/>
    <property type="molecule type" value="Genomic_DNA"/>
</dbReference>
<dbReference type="Gene3D" id="3.30.460.10">
    <property type="entry name" value="Beta Polymerase, domain 2"/>
    <property type="match status" value="1"/>
</dbReference>
<dbReference type="GO" id="GO:0031123">
    <property type="term" value="P:RNA 3'-end processing"/>
    <property type="evidence" value="ECO:0007669"/>
    <property type="project" value="TreeGrafter"/>
</dbReference>
<dbReference type="InterPro" id="IPR054708">
    <property type="entry name" value="MTPAP-like_central"/>
</dbReference>
<protein>
    <recommendedName>
        <fullName evidence="2">Poly(A) RNA polymerase mitochondrial-like central palm domain-containing protein</fullName>
    </recommendedName>
</protein>
<name>A0AA35ZKE9_LACSI</name>
<dbReference type="Proteomes" id="UP001177003">
    <property type="component" value="Chromosome 7"/>
</dbReference>
<feature type="domain" description="Poly(A) RNA polymerase mitochondrial-like central palm" evidence="2">
    <location>
        <begin position="39"/>
        <end position="186"/>
    </location>
</feature>
<accession>A0AA35ZKE9</accession>